<organism evidence="1 3">
    <name type="scientific">Azobacteroides pseudotrichonymphae genomovar. CFP2</name>
    <dbReference type="NCBI Taxonomy" id="511995"/>
    <lineage>
        <taxon>Bacteria</taxon>
        <taxon>Pseudomonadati</taxon>
        <taxon>Bacteroidota</taxon>
        <taxon>Bacteroidia</taxon>
        <taxon>Bacteroidales</taxon>
        <taxon>Candidatus Azobacteroides</taxon>
    </lineage>
</organism>
<evidence type="ECO:0000313" key="3">
    <source>
        <dbReference type="Proteomes" id="UP000000723"/>
    </source>
</evidence>
<dbReference type="AlphaFoldDB" id="B6YRY3"/>
<dbReference type="Proteomes" id="UP000000723">
    <property type="component" value="Chromosome"/>
</dbReference>
<dbReference type="RefSeq" id="WP_012573715.1">
    <property type="nucleotide sequence ID" value="NC_011565.1"/>
</dbReference>
<keyword evidence="3" id="KW-1185">Reference proteome</keyword>
<dbReference type="EMBL" id="AP010656">
    <property type="protein sequence ID" value="BAG83969.1"/>
    <property type="molecule type" value="Genomic_DNA"/>
</dbReference>
<dbReference type="EMBL" id="AP010656">
    <property type="protein sequence ID" value="BAG83955.1"/>
    <property type="molecule type" value="Genomic_DNA"/>
</dbReference>
<dbReference type="HOGENOM" id="CLU_810506_0_0_10"/>
<dbReference type="KEGG" id="aps:CFPG_692"/>
<reference evidence="3" key="2">
    <citation type="journal article" date="2008" name="Science">
        <title>Genome of an endosymbiont coupling N2 fixation to cellulolysis within RT protist cells in termite gut.</title>
        <authorList>
            <person name="Hongoh Y."/>
            <person name="Sharma V.K."/>
            <person name="Prakash T."/>
            <person name="Noda S."/>
            <person name="Toh H."/>
            <person name="Taylor T.D."/>
            <person name="Kudo T."/>
            <person name="Sakaki Y."/>
            <person name="Toyoda A."/>
            <person name="Hattori M."/>
            <person name="Ohkuma M."/>
        </authorList>
    </citation>
    <scope>NUCLEOTIDE SEQUENCE [LARGE SCALE GENOMIC DNA]</scope>
</reference>
<reference evidence="1" key="1">
    <citation type="journal article" date="2008" name="Science">
        <title>Genome of an Endosymbiont Coupling N2 Fixation to Cellulolysis within Protist Cells in Termite Gut.</title>
        <authorList>
            <person name="Hongoh Y."/>
            <person name="Sharma V.K."/>
            <person name="Prakash T."/>
            <person name="Noda S."/>
            <person name="Toh H."/>
            <person name="Taylor T.D."/>
            <person name="Kudo T."/>
            <person name="Sakaki Y."/>
            <person name="Toyoda A."/>
            <person name="Hattori M."/>
            <person name="Ohkuma M."/>
        </authorList>
    </citation>
    <scope>NUCLEOTIDE SEQUENCE</scope>
    <source>
        <strain evidence="1">CfPt1-2</strain>
    </source>
</reference>
<dbReference type="eggNOG" id="COG0739">
    <property type="taxonomic scope" value="Bacteria"/>
</dbReference>
<name>B6YRY3_AZOPC</name>
<accession>B6YRY3</accession>
<evidence type="ECO:0000313" key="1">
    <source>
        <dbReference type="EMBL" id="BAG83955.1"/>
    </source>
</evidence>
<evidence type="ECO:0000313" key="2">
    <source>
        <dbReference type="EMBL" id="BAG83969.1"/>
    </source>
</evidence>
<protein>
    <submittedName>
        <fullName evidence="1">Uncharacterized protein</fullName>
    </submittedName>
</protein>
<sequence>MRNLAKVFIISLFEIILFLFPIAVHAEKYGVKGINLKGKQQGRSKKITAEVCLLERKSNTGIVPSDELYEEKSVAKNLKAYEGIPVPDPLVESIPGLTVPAVVEIYSHEDKLCSKFFRCGIDISFQAGDSIYVSLDGDDIYVYRKGQTEENLIEQESVKEEIEDVKPIDTPGVEEETEVLSEITEPDAAELCLLRKKEQIMKEVSDITLQWEQLISDENQYISELTILMGDLEESIGKMGSGKITCWNKELETINSRIGILNTKNGNIRYRRDKLKEKQTLIDSQLEGNPLLKEMVSMEYFFRLINEWNDLLKEANSKINTYNNIIAAFNSSVNHLNPSDNP</sequence>
<gene>
    <name evidence="1" type="ordered locus">CFPG_692</name>
    <name evidence="2" type="ordered locus">CFPG_706</name>
</gene>
<dbReference type="KEGG" id="aps:CFPG_706"/>
<dbReference type="OrthoDB" id="9810477at2"/>
<proteinExistence type="predicted"/>